<dbReference type="Proteomes" id="UP001185755">
    <property type="component" value="Unassembled WGS sequence"/>
</dbReference>
<dbReference type="PANTHER" id="PTHR30055:SF219">
    <property type="entry name" value="TRANSCRIPTIONAL REGULATORY PROTEIN"/>
    <property type="match status" value="1"/>
</dbReference>
<dbReference type="PROSITE" id="PS50977">
    <property type="entry name" value="HTH_TETR_2"/>
    <property type="match status" value="1"/>
</dbReference>
<comment type="caution">
    <text evidence="7">The sequence shown here is derived from an EMBL/GenBank/DDBJ whole genome shotgun (WGS) entry which is preliminary data.</text>
</comment>
<dbReference type="InterPro" id="IPR023772">
    <property type="entry name" value="DNA-bd_HTH_TetR-type_CS"/>
</dbReference>
<dbReference type="SUPFAM" id="SSF46689">
    <property type="entry name" value="Homeodomain-like"/>
    <property type="match status" value="1"/>
</dbReference>
<dbReference type="Gene3D" id="1.10.357.10">
    <property type="entry name" value="Tetracycline Repressor, domain 2"/>
    <property type="match status" value="1"/>
</dbReference>
<organism evidence="7 8">
    <name type="scientific">Rhodococcoides yunnanense</name>
    <dbReference type="NCBI Taxonomy" id="278209"/>
    <lineage>
        <taxon>Bacteria</taxon>
        <taxon>Bacillati</taxon>
        <taxon>Actinomycetota</taxon>
        <taxon>Actinomycetes</taxon>
        <taxon>Mycobacteriales</taxon>
        <taxon>Nocardiaceae</taxon>
        <taxon>Rhodococcoides</taxon>
    </lineage>
</organism>
<evidence type="ECO:0000256" key="2">
    <source>
        <dbReference type="ARBA" id="ARBA00023015"/>
    </source>
</evidence>
<dbReference type="Pfam" id="PF13977">
    <property type="entry name" value="TetR_C_6"/>
    <property type="match status" value="1"/>
</dbReference>
<evidence type="ECO:0000313" key="7">
    <source>
        <dbReference type="EMBL" id="MDV6262618.1"/>
    </source>
</evidence>
<feature type="domain" description="HTH tetR-type" evidence="6">
    <location>
        <begin position="1"/>
        <end position="61"/>
    </location>
</feature>
<keyword evidence="3 5" id="KW-0238">DNA-binding</keyword>
<keyword evidence="1" id="KW-0678">Repressor</keyword>
<dbReference type="InterPro" id="IPR050109">
    <property type="entry name" value="HTH-type_TetR-like_transc_reg"/>
</dbReference>
<reference evidence="7 8" key="1">
    <citation type="submission" date="2023-10" db="EMBL/GenBank/DDBJ databases">
        <title>Development of a sustainable strategy for remediation of hydrocarbon-contaminated territories based on the waste exchange concept.</title>
        <authorList>
            <person name="Krivoruchko A."/>
        </authorList>
    </citation>
    <scope>NUCLEOTIDE SEQUENCE [LARGE SCALE GENOMIC DNA]</scope>
    <source>
        <strain evidence="7 8">IEGM 1323</strain>
    </source>
</reference>
<dbReference type="RefSeq" id="WP_283276674.1">
    <property type="nucleotide sequence ID" value="NZ_JAWLJX010000004.1"/>
</dbReference>
<dbReference type="EMBL" id="JAWLJX010000004">
    <property type="protein sequence ID" value="MDV6262618.1"/>
    <property type="molecule type" value="Genomic_DNA"/>
</dbReference>
<dbReference type="InterPro" id="IPR036271">
    <property type="entry name" value="Tet_transcr_reg_TetR-rel_C_sf"/>
</dbReference>
<name>A0ABU4BEG2_9NOCA</name>
<feature type="DNA-binding region" description="H-T-H motif" evidence="5">
    <location>
        <begin position="24"/>
        <end position="43"/>
    </location>
</feature>
<sequence>MSHRDNLLRAARSCLLDKGYAQVTVRDLVASSGANLASISYHFGSKDQLLTRALLDLNAEWGTELFAALGSEETLPDVERWARIISSIEANRPLWFVNFESIGYVEREPEIRALNARGQAESRLALAQAFGGLGADADPAEIHAVGSHYYSLLTGLAVQILTDPAAAPTAEEIVRADSHPRTTATSS</sequence>
<dbReference type="PROSITE" id="PS01081">
    <property type="entry name" value="HTH_TETR_1"/>
    <property type="match status" value="1"/>
</dbReference>
<gene>
    <name evidence="7" type="ORF">R3P96_14870</name>
</gene>
<evidence type="ECO:0000256" key="3">
    <source>
        <dbReference type="ARBA" id="ARBA00023125"/>
    </source>
</evidence>
<keyword evidence="4" id="KW-0804">Transcription</keyword>
<evidence type="ECO:0000256" key="5">
    <source>
        <dbReference type="PROSITE-ProRule" id="PRU00335"/>
    </source>
</evidence>
<dbReference type="PRINTS" id="PR00455">
    <property type="entry name" value="HTHTETR"/>
</dbReference>
<keyword evidence="8" id="KW-1185">Reference proteome</keyword>
<dbReference type="InterPro" id="IPR009057">
    <property type="entry name" value="Homeodomain-like_sf"/>
</dbReference>
<evidence type="ECO:0000256" key="4">
    <source>
        <dbReference type="ARBA" id="ARBA00023163"/>
    </source>
</evidence>
<evidence type="ECO:0000256" key="1">
    <source>
        <dbReference type="ARBA" id="ARBA00022491"/>
    </source>
</evidence>
<proteinExistence type="predicted"/>
<evidence type="ECO:0000259" key="6">
    <source>
        <dbReference type="PROSITE" id="PS50977"/>
    </source>
</evidence>
<dbReference type="SUPFAM" id="SSF48498">
    <property type="entry name" value="Tetracyclin repressor-like, C-terminal domain"/>
    <property type="match status" value="1"/>
</dbReference>
<dbReference type="PANTHER" id="PTHR30055">
    <property type="entry name" value="HTH-TYPE TRANSCRIPTIONAL REGULATOR RUTR"/>
    <property type="match status" value="1"/>
</dbReference>
<dbReference type="InterPro" id="IPR039538">
    <property type="entry name" value="BetI_C"/>
</dbReference>
<accession>A0ABU4BEG2</accession>
<keyword evidence="2" id="KW-0805">Transcription regulation</keyword>
<evidence type="ECO:0000313" key="8">
    <source>
        <dbReference type="Proteomes" id="UP001185755"/>
    </source>
</evidence>
<protein>
    <submittedName>
        <fullName evidence="7">Helix-turn-helix domain-containing protein</fullName>
    </submittedName>
</protein>
<dbReference type="Pfam" id="PF00440">
    <property type="entry name" value="TetR_N"/>
    <property type="match status" value="1"/>
</dbReference>
<dbReference type="InterPro" id="IPR001647">
    <property type="entry name" value="HTH_TetR"/>
</dbReference>